<organism evidence="1 2">
    <name type="scientific">Sediminihabitans luteus</name>
    <dbReference type="NCBI Taxonomy" id="1138585"/>
    <lineage>
        <taxon>Bacteria</taxon>
        <taxon>Bacillati</taxon>
        <taxon>Actinomycetota</taxon>
        <taxon>Actinomycetes</taxon>
        <taxon>Micrococcales</taxon>
        <taxon>Cellulomonadaceae</taxon>
        <taxon>Sediminihabitans</taxon>
    </lineage>
</organism>
<protein>
    <submittedName>
        <fullName evidence="1">Uncharacterized protein</fullName>
    </submittedName>
</protein>
<keyword evidence="2" id="KW-1185">Reference proteome</keyword>
<reference evidence="1 2" key="1">
    <citation type="submission" date="2017-11" db="EMBL/GenBank/DDBJ databases">
        <title>Genomic Encyclopedia of Archaeal and Bacterial Type Strains, Phase II (KMG-II): From Individual Species to Whole Genera.</title>
        <authorList>
            <person name="Goeker M."/>
        </authorList>
    </citation>
    <scope>NUCLEOTIDE SEQUENCE [LARGE SCALE GENOMIC DNA]</scope>
    <source>
        <strain evidence="1 2">DSM 25478</strain>
    </source>
</reference>
<accession>A0A2M9D144</accession>
<name>A0A2M9D144_9CELL</name>
<proteinExistence type="predicted"/>
<dbReference type="EMBL" id="PGFE01000001">
    <property type="protein sequence ID" value="PJJ77805.1"/>
    <property type="molecule type" value="Genomic_DNA"/>
</dbReference>
<dbReference type="AlphaFoldDB" id="A0A2M9D144"/>
<comment type="caution">
    <text evidence="1">The sequence shown here is derived from an EMBL/GenBank/DDBJ whole genome shotgun (WGS) entry which is preliminary data.</text>
</comment>
<evidence type="ECO:0000313" key="1">
    <source>
        <dbReference type="EMBL" id="PJJ77805.1"/>
    </source>
</evidence>
<dbReference type="Proteomes" id="UP000231693">
    <property type="component" value="Unassembled WGS sequence"/>
</dbReference>
<sequence>MGMDELEHLERLEELVDSLAVAQARAEDDGERIDADALYAALGL</sequence>
<evidence type="ECO:0000313" key="2">
    <source>
        <dbReference type="Proteomes" id="UP000231693"/>
    </source>
</evidence>
<gene>
    <name evidence="1" type="ORF">CLV28_1031</name>
</gene>